<dbReference type="Gene3D" id="3.40.33.10">
    <property type="entry name" value="CAP"/>
    <property type="match status" value="1"/>
</dbReference>
<dbReference type="PROSITE" id="PS51257">
    <property type="entry name" value="PROKAR_LIPOPROTEIN"/>
    <property type="match status" value="1"/>
</dbReference>
<dbReference type="RefSeq" id="WP_204819010.1">
    <property type="nucleotide sequence ID" value="NZ_JANHOF010000018.1"/>
</dbReference>
<dbReference type="Proteomes" id="UP001589818">
    <property type="component" value="Unassembled WGS sequence"/>
</dbReference>
<evidence type="ECO:0000256" key="1">
    <source>
        <dbReference type="SAM" id="MobiDB-lite"/>
    </source>
</evidence>
<feature type="signal peptide" evidence="2">
    <location>
        <begin position="1"/>
        <end position="27"/>
    </location>
</feature>
<feature type="chain" id="PRO_5046240734" description="Lipoprotein" evidence="2">
    <location>
        <begin position="28"/>
        <end position="239"/>
    </location>
</feature>
<protein>
    <recommendedName>
        <fullName evidence="5">Lipoprotein</fullName>
    </recommendedName>
</protein>
<feature type="region of interest" description="Disordered" evidence="1">
    <location>
        <begin position="28"/>
        <end position="119"/>
    </location>
</feature>
<comment type="caution">
    <text evidence="3">The sequence shown here is derived from an EMBL/GenBank/DDBJ whole genome shotgun (WGS) entry which is preliminary data.</text>
</comment>
<proteinExistence type="predicted"/>
<evidence type="ECO:0000256" key="2">
    <source>
        <dbReference type="SAM" id="SignalP"/>
    </source>
</evidence>
<feature type="compositionally biased region" description="Polar residues" evidence="1">
    <location>
        <begin position="59"/>
        <end position="68"/>
    </location>
</feature>
<name>A0ABV6JAU7_9BACL</name>
<evidence type="ECO:0000313" key="3">
    <source>
        <dbReference type="EMBL" id="MFC0392993.1"/>
    </source>
</evidence>
<feature type="compositionally biased region" description="Basic and acidic residues" evidence="1">
    <location>
        <begin position="94"/>
        <end position="115"/>
    </location>
</feature>
<keyword evidence="2" id="KW-0732">Signal</keyword>
<sequence length="239" mass="25305">MLRYSSRIAAKTSAVLLLSVIVAGCQTDLNDPPPVPGTSAEANGPSQPDPSPNPDSPQKTYNGASNSGDVPVANAISDKDKTDQPDAVTQSSAGKKDNKPDVVPVKEEKKWDPKAPKLHGIALGDNETALDRKLGKPSDSYDLEDETEKLHVKEYDGFAVGFGADNKVKFVEVYKAEASAELNGLHIGDNKDAAVKALGKPDTNTSSVLAYKAAKALLKIDLEPKTGTIISIKLFHEAS</sequence>
<evidence type="ECO:0000313" key="4">
    <source>
        <dbReference type="Proteomes" id="UP001589818"/>
    </source>
</evidence>
<dbReference type="InterPro" id="IPR035940">
    <property type="entry name" value="CAP_sf"/>
</dbReference>
<keyword evidence="4" id="KW-1185">Reference proteome</keyword>
<accession>A0ABV6JAU7</accession>
<dbReference type="EMBL" id="JBHLVF010000028">
    <property type="protein sequence ID" value="MFC0392993.1"/>
    <property type="molecule type" value="Genomic_DNA"/>
</dbReference>
<evidence type="ECO:0008006" key="5">
    <source>
        <dbReference type="Google" id="ProtNLM"/>
    </source>
</evidence>
<organism evidence="3 4">
    <name type="scientific">Paenibacillus mendelii</name>
    <dbReference type="NCBI Taxonomy" id="206163"/>
    <lineage>
        <taxon>Bacteria</taxon>
        <taxon>Bacillati</taxon>
        <taxon>Bacillota</taxon>
        <taxon>Bacilli</taxon>
        <taxon>Bacillales</taxon>
        <taxon>Paenibacillaceae</taxon>
        <taxon>Paenibacillus</taxon>
    </lineage>
</organism>
<gene>
    <name evidence="3" type="ORF">ACFFJ8_16630</name>
</gene>
<reference evidence="3 4" key="1">
    <citation type="submission" date="2024-09" db="EMBL/GenBank/DDBJ databases">
        <authorList>
            <person name="Sun Q."/>
            <person name="Mori K."/>
        </authorList>
    </citation>
    <scope>NUCLEOTIDE SEQUENCE [LARGE SCALE GENOMIC DNA]</scope>
    <source>
        <strain evidence="3 4">CCM 4839</strain>
    </source>
</reference>